<dbReference type="Pfam" id="PF01077">
    <property type="entry name" value="NIR_SIR"/>
    <property type="match status" value="1"/>
</dbReference>
<dbReference type="STRING" id="551115.Aazo_0121"/>
<name>D7DVF9_NOSA0</name>
<dbReference type="InterPro" id="IPR005117">
    <property type="entry name" value="NiRdtase/SiRdtase_haem-b_fer"/>
</dbReference>
<dbReference type="SUPFAM" id="SSF56014">
    <property type="entry name" value="Nitrite and sulphite reductase 4Fe-4S domain-like"/>
    <property type="match status" value="2"/>
</dbReference>
<keyword evidence="7" id="KW-0411">Iron-sulfur</keyword>
<dbReference type="AlphaFoldDB" id="D7DVF9"/>
<dbReference type="GO" id="GO:0046872">
    <property type="term" value="F:metal ion binding"/>
    <property type="evidence" value="ECO:0007669"/>
    <property type="project" value="UniProtKB-KW"/>
</dbReference>
<dbReference type="SUPFAM" id="SSF55124">
    <property type="entry name" value="Nitrite/Sulfite reductase N-terminal domain-like"/>
    <property type="match status" value="2"/>
</dbReference>
<reference evidence="10 11" key="1">
    <citation type="journal article" date="2010" name="PLoS ONE">
        <title>Genome erosion in a nitrogen-fixing vertically transmitted endosymbiotic multicellular cyanobacterium.</title>
        <authorList>
            <person name="Ran L."/>
            <person name="Larsson J."/>
            <person name="Vigil-Stenman T."/>
            <person name="Nylander J.A."/>
            <person name="Ininbergs K."/>
            <person name="Zheng W.W."/>
            <person name="Lapidus A."/>
            <person name="Lowry S."/>
            <person name="Haselkorn R."/>
            <person name="Bergman B."/>
        </authorList>
    </citation>
    <scope>NUCLEOTIDE SEQUENCE [LARGE SCALE GENOMIC DNA]</scope>
    <source>
        <strain evidence="10 11">0708</strain>
    </source>
</reference>
<keyword evidence="4" id="KW-0479">Metal-binding</keyword>
<evidence type="ECO:0000313" key="11">
    <source>
        <dbReference type="Proteomes" id="UP000001511"/>
    </source>
</evidence>
<keyword evidence="5" id="KW-0560">Oxidoreductase</keyword>
<keyword evidence="6" id="KW-0408">Iron</keyword>
<evidence type="ECO:0000256" key="5">
    <source>
        <dbReference type="ARBA" id="ARBA00023002"/>
    </source>
</evidence>
<feature type="domain" description="Nitrite/sulphite reductase 4Fe-4S" evidence="8">
    <location>
        <begin position="90"/>
        <end position="244"/>
    </location>
</feature>
<dbReference type="RefSeq" id="WP_013189787.1">
    <property type="nucleotide sequence ID" value="NC_014248.1"/>
</dbReference>
<dbReference type="PANTHER" id="PTHR32439">
    <property type="entry name" value="FERREDOXIN--NITRITE REDUCTASE, CHLOROPLASTIC"/>
    <property type="match status" value="1"/>
</dbReference>
<proteinExistence type="inferred from homology"/>
<dbReference type="eggNOG" id="COG0155">
    <property type="taxonomic scope" value="Bacteria"/>
</dbReference>
<evidence type="ECO:0000259" key="9">
    <source>
        <dbReference type="Pfam" id="PF03460"/>
    </source>
</evidence>
<evidence type="ECO:0000256" key="4">
    <source>
        <dbReference type="ARBA" id="ARBA00022723"/>
    </source>
</evidence>
<dbReference type="EMBL" id="CP002059">
    <property type="protein sequence ID" value="ADI62767.1"/>
    <property type="molecule type" value="Genomic_DNA"/>
</dbReference>
<sequence>MLSAFYACPGLFYTTPAQDGMLSRIRIPGGILTSEQCGMIANIADNYGGGYIDVTNRANLQIREIKAAINIEVLQSLQELALGSVNTAVDHIRNIMTSPTAGIDTQELTDTRPLVKAWDNYITAHSHFSGLSAKFSVCFDGGGKVAVKNCLNDITLAAELLDGDGKTHHVYFRLHLSCGEKGKPPQDTGILLKPKECIPVLAALADVYLQHTDAKLRRKPRLREVINELGVEQYLQEVEQHFKVNNSVCDDKLFFSHSLFTAQEPKRENFLYHLGIYPQRQTGLFYIGVVLPLGRLESLQMRGLANLATKYGSCNLRLTPWQNVLITDIPQHKIAEVTQEITSLGLNISSTHINSALVACSGKRGCAASATETKDHALALAAYLENHLTLDSPINIHFSGCVKSCAQHDQADITLIGVSSEAEDKSLEGYQVYVSDGTLRKFGYQLYEYVTFTELPKLISRMLQIYQYQRLSLDESFREFVYRYGTSQLLQIFS</sequence>
<dbReference type="Gene3D" id="3.90.480.10">
    <property type="entry name" value="Sulfite Reductase Hemoprotein,Domain 2"/>
    <property type="match status" value="1"/>
</dbReference>
<dbReference type="GO" id="GO:0016491">
    <property type="term" value="F:oxidoreductase activity"/>
    <property type="evidence" value="ECO:0007669"/>
    <property type="project" value="UniProtKB-KW"/>
</dbReference>
<dbReference type="InterPro" id="IPR012798">
    <property type="entry name" value="Cbl_synth_CobG-like"/>
</dbReference>
<feature type="domain" description="Nitrite/Sulfite reductase ferredoxin-like" evidence="9">
    <location>
        <begin position="277"/>
        <end position="342"/>
    </location>
</feature>
<dbReference type="Pfam" id="PF03460">
    <property type="entry name" value="NIR_SIR_ferr"/>
    <property type="match status" value="2"/>
</dbReference>
<dbReference type="GO" id="GO:0051539">
    <property type="term" value="F:4 iron, 4 sulfur cluster binding"/>
    <property type="evidence" value="ECO:0007669"/>
    <property type="project" value="UniProtKB-KW"/>
</dbReference>
<dbReference type="InterPro" id="IPR036136">
    <property type="entry name" value="Nit/Sulf_reduc_fer-like_dom_sf"/>
</dbReference>
<dbReference type="GO" id="GO:0020037">
    <property type="term" value="F:heme binding"/>
    <property type="evidence" value="ECO:0007669"/>
    <property type="project" value="InterPro"/>
</dbReference>
<dbReference type="InterPro" id="IPR051329">
    <property type="entry name" value="NIR_SIR_4Fe-4S"/>
</dbReference>
<dbReference type="InterPro" id="IPR045854">
    <property type="entry name" value="NO2/SO3_Rdtase_4Fe4S_sf"/>
</dbReference>
<accession>D7DVF9</accession>
<keyword evidence="3" id="KW-0349">Heme</keyword>
<dbReference type="InterPro" id="IPR006067">
    <property type="entry name" value="NO2/SO3_Rdtase_4Fe4S_dom"/>
</dbReference>
<evidence type="ECO:0000256" key="3">
    <source>
        <dbReference type="ARBA" id="ARBA00022617"/>
    </source>
</evidence>
<evidence type="ECO:0000256" key="6">
    <source>
        <dbReference type="ARBA" id="ARBA00023004"/>
    </source>
</evidence>
<evidence type="ECO:0000259" key="8">
    <source>
        <dbReference type="Pfam" id="PF01077"/>
    </source>
</evidence>
<dbReference type="PROSITE" id="PS00365">
    <property type="entry name" value="NIR_SIR"/>
    <property type="match status" value="1"/>
</dbReference>
<evidence type="ECO:0000256" key="1">
    <source>
        <dbReference type="ARBA" id="ARBA00010429"/>
    </source>
</evidence>
<comment type="similarity">
    <text evidence="1">Belongs to the nitrite and sulfite reductase 4Fe-4S domain family.</text>
</comment>
<dbReference type="PANTHER" id="PTHR32439:SF0">
    <property type="entry name" value="FERREDOXIN--NITRITE REDUCTASE, CHLOROPLASTIC"/>
    <property type="match status" value="1"/>
</dbReference>
<feature type="domain" description="Nitrite/Sulfite reductase ferredoxin-like" evidence="9">
    <location>
        <begin position="19"/>
        <end position="79"/>
    </location>
</feature>
<dbReference type="Gene3D" id="3.30.413.10">
    <property type="entry name" value="Sulfite Reductase Hemoprotein, domain 1"/>
    <property type="match status" value="2"/>
</dbReference>
<keyword evidence="2" id="KW-0004">4Fe-4S</keyword>
<dbReference type="Proteomes" id="UP000001511">
    <property type="component" value="Chromosome"/>
</dbReference>
<dbReference type="KEGG" id="naz:Aazo_0121"/>
<evidence type="ECO:0000256" key="2">
    <source>
        <dbReference type="ARBA" id="ARBA00022485"/>
    </source>
</evidence>
<evidence type="ECO:0000313" key="10">
    <source>
        <dbReference type="EMBL" id="ADI62767.1"/>
    </source>
</evidence>
<organism evidence="10 11">
    <name type="scientific">Nostoc azollae (strain 0708)</name>
    <name type="common">Anabaena azollae (strain 0708)</name>
    <dbReference type="NCBI Taxonomy" id="551115"/>
    <lineage>
        <taxon>Bacteria</taxon>
        <taxon>Bacillati</taxon>
        <taxon>Cyanobacteriota</taxon>
        <taxon>Cyanophyceae</taxon>
        <taxon>Nostocales</taxon>
        <taxon>Nostocaceae</taxon>
        <taxon>Trichormus</taxon>
    </lineage>
</organism>
<protein>
    <submittedName>
        <fullName evidence="10">Precorrin-3B synthase</fullName>
    </submittedName>
</protein>
<dbReference type="HOGENOM" id="CLU_015667_3_1_3"/>
<keyword evidence="11" id="KW-1185">Reference proteome</keyword>
<dbReference type="NCBIfam" id="TIGR02435">
    <property type="entry name" value="CobG"/>
    <property type="match status" value="1"/>
</dbReference>
<dbReference type="InterPro" id="IPR006066">
    <property type="entry name" value="NO2/SO3_Rdtase_FeS/sirohaem_BS"/>
</dbReference>
<gene>
    <name evidence="10" type="ordered locus">Aazo_0121</name>
</gene>
<evidence type="ECO:0000256" key="7">
    <source>
        <dbReference type="ARBA" id="ARBA00023014"/>
    </source>
</evidence>